<evidence type="ECO:0000313" key="1">
    <source>
        <dbReference type="EMBL" id="EUA06881.1"/>
    </source>
</evidence>
<comment type="caution">
    <text evidence="1">The sequence shown here is derived from an EMBL/GenBank/DDBJ whole genome shotgun (WGS) entry which is preliminary data.</text>
</comment>
<gene>
    <name evidence="1" type="ORF">I553_0086</name>
</gene>
<accession>X7YJA2</accession>
<name>X7YJA2_MYCXE</name>
<proteinExistence type="predicted"/>
<protein>
    <submittedName>
        <fullName evidence="1">Uncharacterized protein</fullName>
    </submittedName>
</protein>
<dbReference type="EMBL" id="JAOB01000093">
    <property type="protein sequence ID" value="EUA06881.1"/>
    <property type="molecule type" value="Genomic_DNA"/>
</dbReference>
<sequence length="42" mass="5251">MRSEEPAMRSLRKLVYRNFVRWAKYLRHQPSSPIRRFSNEAW</sequence>
<dbReference type="AlphaFoldDB" id="X7YJA2"/>
<reference evidence="1" key="1">
    <citation type="submission" date="2014-01" db="EMBL/GenBank/DDBJ databases">
        <authorList>
            <person name="Brown-Elliot B."/>
            <person name="Wallace R."/>
            <person name="Lenaerts A."/>
            <person name="Ordway D."/>
            <person name="DeGroote M.A."/>
            <person name="Parker T."/>
            <person name="Sizemore C."/>
            <person name="Tallon L.J."/>
            <person name="Sadzewicz L.K."/>
            <person name="Sengamalay N."/>
            <person name="Fraser C.M."/>
            <person name="Hine E."/>
            <person name="Shefchek K.A."/>
            <person name="Das S.P."/>
            <person name="Tettelin H."/>
        </authorList>
    </citation>
    <scope>NUCLEOTIDE SEQUENCE [LARGE SCALE GENOMIC DNA]</scope>
    <source>
        <strain evidence="1">4042</strain>
    </source>
</reference>
<organism evidence="1">
    <name type="scientific">Mycobacterium xenopi 4042</name>
    <dbReference type="NCBI Taxonomy" id="1299334"/>
    <lineage>
        <taxon>Bacteria</taxon>
        <taxon>Bacillati</taxon>
        <taxon>Actinomycetota</taxon>
        <taxon>Actinomycetes</taxon>
        <taxon>Mycobacteriales</taxon>
        <taxon>Mycobacteriaceae</taxon>
        <taxon>Mycobacterium</taxon>
    </lineage>
</organism>